<comment type="caution">
    <text evidence="1">The sequence shown here is derived from an EMBL/GenBank/DDBJ whole genome shotgun (WGS) entry which is preliminary data.</text>
</comment>
<organism evidence="1 2">
    <name type="scientific">Rangifer tarandus platyrhynchus</name>
    <name type="common">Svalbard reindeer</name>
    <dbReference type="NCBI Taxonomy" id="3082113"/>
    <lineage>
        <taxon>Eukaryota</taxon>
        <taxon>Metazoa</taxon>
        <taxon>Chordata</taxon>
        <taxon>Craniata</taxon>
        <taxon>Vertebrata</taxon>
        <taxon>Euteleostomi</taxon>
        <taxon>Mammalia</taxon>
        <taxon>Eutheria</taxon>
        <taxon>Laurasiatheria</taxon>
        <taxon>Artiodactyla</taxon>
        <taxon>Ruminantia</taxon>
        <taxon>Pecora</taxon>
        <taxon>Cervidae</taxon>
        <taxon>Odocoileinae</taxon>
        <taxon>Rangifer</taxon>
    </lineage>
</organism>
<protein>
    <submittedName>
        <fullName evidence="1">Uncharacterized protein</fullName>
    </submittedName>
</protein>
<name>A0ABN8XJ37_RANTA</name>
<accession>A0ABN8XJ37</accession>
<keyword evidence="2" id="KW-1185">Reference proteome</keyword>
<reference evidence="1" key="1">
    <citation type="submission" date="2023-04" db="EMBL/GenBank/DDBJ databases">
        <authorList>
            <consortium name="ELIXIR-Norway"/>
        </authorList>
    </citation>
    <scope>NUCLEOTIDE SEQUENCE [LARGE SCALE GENOMIC DNA]</scope>
</reference>
<dbReference type="Proteomes" id="UP001176941">
    <property type="component" value="Unassembled WGS sequence"/>
</dbReference>
<dbReference type="EMBL" id="CATKSN020000288">
    <property type="protein sequence ID" value="CAI9149408.1"/>
    <property type="molecule type" value="Genomic_DNA"/>
</dbReference>
<evidence type="ECO:0000313" key="2">
    <source>
        <dbReference type="Proteomes" id="UP001176941"/>
    </source>
</evidence>
<proteinExistence type="predicted"/>
<gene>
    <name evidence="1" type="ORF">MRATA1EN1_LOCUS31026</name>
</gene>
<sequence>MPEQGTTKALHCTSLPANYNLMRRPWRLAVSCSELAPPRGGSSTYALKLCNLKTHLRHFRCRRICNSGSGVHPTLQQRGEGRSRARKVDAGFIPCFARSQDSSFMERAQRDCRAGSKRVRGAALQLVDLRSTLSCSGRENRLHVHDYVSLATVPLRQIILCCVYLCILQPDVEHPEGTDDSLIQSPVTLLSLSRVERSEARYLCITFRKRVPVPVLHLTSSAALRETPFFCERRAARCVALLIGAAVKIRSIRMVNMHGTLARHRREPLDRHRLPAATLSASFTRPDTAVLRRKPADNGSVRLLVLSDVELLFVGRQRRIFEARGMRFTKGWASLTMRTTNSSCPLAPYTLPTSWLLH</sequence>
<evidence type="ECO:0000313" key="1">
    <source>
        <dbReference type="EMBL" id="CAI9149408.1"/>
    </source>
</evidence>